<dbReference type="AlphaFoldDB" id="A0A4S5BXM5"/>
<name>A0A4S5BXM5_9ACTN</name>
<feature type="transmembrane region" description="Helical" evidence="1">
    <location>
        <begin position="143"/>
        <end position="162"/>
    </location>
</feature>
<evidence type="ECO:0000313" key="4">
    <source>
        <dbReference type="EMBL" id="THJ37409.1"/>
    </source>
</evidence>
<reference evidence="4 5" key="1">
    <citation type="submission" date="2019-04" db="EMBL/GenBank/DDBJ databases">
        <title>Draft genome sequences for three unisolated Alnus-infective Frankia Sp+ strains, AgTrS, AiOr and AvVan, the first sequenced Frankia strains able to sporulate in-planta.</title>
        <authorList>
            <person name="Bethencourt L."/>
            <person name="Vautrin F."/>
            <person name="Taib N."/>
            <person name="Dubost A."/>
            <person name="Castro-Garcia L."/>
            <person name="Imbaud O."/>
            <person name="Abrouk D."/>
            <person name="Fournier P."/>
            <person name="Briolay J."/>
            <person name="Nguyen A."/>
            <person name="Normand P."/>
            <person name="Fernandez M.P."/>
            <person name="Brochier-Armanet C."/>
            <person name="Herrera-Belaroussi A."/>
        </authorList>
    </citation>
    <scope>NUCLEOTIDE SEQUENCE [LARGE SCALE GENOMIC DNA]</scope>
    <source>
        <strain evidence="4 5">AvVan</strain>
    </source>
</reference>
<dbReference type="PROSITE" id="PS50887">
    <property type="entry name" value="GGDEF"/>
    <property type="match status" value="1"/>
</dbReference>
<dbReference type="Proteomes" id="UP000305282">
    <property type="component" value="Unassembled WGS sequence"/>
</dbReference>
<evidence type="ECO:0000313" key="5">
    <source>
        <dbReference type="Proteomes" id="UP000305282"/>
    </source>
</evidence>
<evidence type="ECO:0000259" key="2">
    <source>
        <dbReference type="PROSITE" id="PS50883"/>
    </source>
</evidence>
<feature type="transmembrane region" description="Helical" evidence="1">
    <location>
        <begin position="12"/>
        <end position="32"/>
    </location>
</feature>
<proteinExistence type="predicted"/>
<dbReference type="CDD" id="cd01949">
    <property type="entry name" value="GGDEF"/>
    <property type="match status" value="1"/>
</dbReference>
<organism evidence="4 5">
    <name type="scientific">Candidatus Frankia alpina</name>
    <dbReference type="NCBI Taxonomy" id="2699483"/>
    <lineage>
        <taxon>Bacteria</taxon>
        <taxon>Bacillati</taxon>
        <taxon>Actinomycetota</taxon>
        <taxon>Actinomycetes</taxon>
        <taxon>Frankiales</taxon>
        <taxon>Frankiaceae</taxon>
        <taxon>Frankia</taxon>
    </lineage>
</organism>
<dbReference type="PROSITE" id="PS50883">
    <property type="entry name" value="EAL"/>
    <property type="match status" value="1"/>
</dbReference>
<protein>
    <submittedName>
        <fullName evidence="4">Diguanylate cyclase</fullName>
    </submittedName>
</protein>
<feature type="transmembrane region" description="Helical" evidence="1">
    <location>
        <begin position="111"/>
        <end position="131"/>
    </location>
</feature>
<feature type="domain" description="GGDEF" evidence="3">
    <location>
        <begin position="295"/>
        <end position="427"/>
    </location>
</feature>
<sequence>TSVPLPTLGYNQLPFVLSGLLVLVALLLHPVAPPGARATLGRRWWMTTPLDSLISVGSVGLLAWVFALRNLLSITSGDVEALVVAVTISAVNLLLICAALVLWIFRRPSPAVGFALFGAGITAISLGDLNYTVTVATEHAPTVSLFDSCWMIGGLCLILAYLTPTSDPHPSTAATAHASTARHGTPQRERRINLRWWHMVLPLLPLTVAGFVVLADILHGRSMQLVDITVLLLLLGLARQMITLSDNTGLLRELEISQRRLHHQAFHDPLTGLANRALFNDRLDHDLARQRRDHRPLAVLYVDLDDFKKVNDTLGHAAGDRLLQVTTGRLVRAVRAADTVARLGGDEFAILLTPGGEDPTTVGIRVLTAVRAPALLAGTRHSVCASVGLVIADAAEELSAELLLHRADAAMYRAKATGKGSLTAYAPTVDDRCGGAEGSPRVALTHVLRGEPADGTLSVHYRPVVDLPTGRAAACRARLHWSHPTLGDLPAAALVPSSERGGLALAITLATFHLV</sequence>
<dbReference type="Gene3D" id="3.30.70.270">
    <property type="match status" value="1"/>
</dbReference>
<dbReference type="InterPro" id="IPR043128">
    <property type="entry name" value="Rev_trsase/Diguanyl_cyclase"/>
</dbReference>
<dbReference type="InterPro" id="IPR001633">
    <property type="entry name" value="EAL_dom"/>
</dbReference>
<dbReference type="PANTHER" id="PTHR44757:SF2">
    <property type="entry name" value="BIOFILM ARCHITECTURE MAINTENANCE PROTEIN MBAA"/>
    <property type="match status" value="1"/>
</dbReference>
<feature type="non-terminal residue" evidence="4">
    <location>
        <position position="1"/>
    </location>
</feature>
<dbReference type="InterPro" id="IPR052155">
    <property type="entry name" value="Biofilm_reg_signaling"/>
</dbReference>
<dbReference type="PANTHER" id="PTHR44757">
    <property type="entry name" value="DIGUANYLATE CYCLASE DGCP"/>
    <property type="match status" value="1"/>
</dbReference>
<feature type="transmembrane region" description="Helical" evidence="1">
    <location>
        <begin position="79"/>
        <end position="105"/>
    </location>
</feature>
<dbReference type="InterPro" id="IPR035919">
    <property type="entry name" value="EAL_sf"/>
</dbReference>
<dbReference type="Pfam" id="PF00990">
    <property type="entry name" value="GGDEF"/>
    <property type="match status" value="1"/>
</dbReference>
<keyword evidence="1" id="KW-0472">Membrane</keyword>
<dbReference type="InterPro" id="IPR029787">
    <property type="entry name" value="Nucleotide_cyclase"/>
</dbReference>
<dbReference type="OrthoDB" id="3218407at2"/>
<dbReference type="InterPro" id="IPR000160">
    <property type="entry name" value="GGDEF_dom"/>
</dbReference>
<dbReference type="Gene3D" id="3.20.20.450">
    <property type="entry name" value="EAL domain"/>
    <property type="match status" value="1"/>
</dbReference>
<keyword evidence="1" id="KW-1133">Transmembrane helix</keyword>
<gene>
    <name evidence="4" type="ORF">E7Y31_21445</name>
</gene>
<dbReference type="SMART" id="SM00267">
    <property type="entry name" value="GGDEF"/>
    <property type="match status" value="1"/>
</dbReference>
<feature type="domain" description="EAL" evidence="2">
    <location>
        <begin position="441"/>
        <end position="515"/>
    </location>
</feature>
<feature type="transmembrane region" description="Helical" evidence="1">
    <location>
        <begin position="52"/>
        <end position="72"/>
    </location>
</feature>
<keyword evidence="1" id="KW-0812">Transmembrane</keyword>
<feature type="non-terminal residue" evidence="4">
    <location>
        <position position="515"/>
    </location>
</feature>
<dbReference type="SUPFAM" id="SSF141868">
    <property type="entry name" value="EAL domain-like"/>
    <property type="match status" value="1"/>
</dbReference>
<comment type="caution">
    <text evidence="4">The sequence shown here is derived from an EMBL/GenBank/DDBJ whole genome shotgun (WGS) entry which is preliminary data.</text>
</comment>
<evidence type="ECO:0000256" key="1">
    <source>
        <dbReference type="SAM" id="Phobius"/>
    </source>
</evidence>
<evidence type="ECO:0000259" key="3">
    <source>
        <dbReference type="PROSITE" id="PS50887"/>
    </source>
</evidence>
<dbReference type="EMBL" id="SSXH01000854">
    <property type="protein sequence ID" value="THJ37409.1"/>
    <property type="molecule type" value="Genomic_DNA"/>
</dbReference>
<keyword evidence="5" id="KW-1185">Reference proteome</keyword>
<dbReference type="RefSeq" id="WP_136449537.1">
    <property type="nucleotide sequence ID" value="NZ_SSXH01000854.1"/>
</dbReference>
<feature type="transmembrane region" description="Helical" evidence="1">
    <location>
        <begin position="196"/>
        <end position="218"/>
    </location>
</feature>
<dbReference type="SUPFAM" id="SSF55073">
    <property type="entry name" value="Nucleotide cyclase"/>
    <property type="match status" value="1"/>
</dbReference>
<dbReference type="NCBIfam" id="TIGR00254">
    <property type="entry name" value="GGDEF"/>
    <property type="match status" value="1"/>
</dbReference>
<accession>A0A4S5BXM5</accession>